<feature type="domain" description="FecR protein" evidence="2">
    <location>
        <begin position="133"/>
        <end position="223"/>
    </location>
</feature>
<dbReference type="Proteomes" id="UP000198901">
    <property type="component" value="Unassembled WGS sequence"/>
</dbReference>
<proteinExistence type="predicted"/>
<dbReference type="RefSeq" id="WP_093197344.1">
    <property type="nucleotide sequence ID" value="NZ_FNGS01000001.1"/>
</dbReference>
<evidence type="ECO:0000313" key="4">
    <source>
        <dbReference type="EMBL" id="SDL26128.1"/>
    </source>
</evidence>
<dbReference type="STRING" id="563176.SAMN04488090_0533"/>
<keyword evidence="1" id="KW-1133">Transmembrane helix</keyword>
<dbReference type="PANTHER" id="PTHR30273">
    <property type="entry name" value="PERIPLASMIC SIGNAL SENSOR AND SIGMA FACTOR ACTIVATOR FECR-RELATED"/>
    <property type="match status" value="1"/>
</dbReference>
<evidence type="ECO:0000259" key="3">
    <source>
        <dbReference type="Pfam" id="PF16344"/>
    </source>
</evidence>
<protein>
    <submittedName>
        <fullName evidence="4">FecR family protein</fullName>
    </submittedName>
</protein>
<keyword evidence="5" id="KW-1185">Reference proteome</keyword>
<sequence length="355" mass="40004">MSYQDAEDFWEDDSFVAWVRQGHDSSFWEDYFRQHPEKKIVAEQAKALILAASTLPEVRPAEPQVDRMWQHIERGMHPAPPRRLFGATGWAAAACLLVLFFTSFYFYFRPRASVYRELVSQAGTSLLETVNETDRTQQVRLADGSTVDLAPGSRISYAADFKELPRREVYLTGNAFFTVTKNPRQPFLVYSGTVVTKVLGTSFSVETSENDRQVTVKVRTGRVSVFSRTDPEAEQKTTDRQLTGIVLTPNQQLTFDGSDKPAGRTLVERPQLLPTAATSDFEFDNVPAPEIFRKLEQAYGVTIVFDETLLQHCRLTASLKDESLQDKIQLLCQGLDARYELVDGQIVITAKGCSP</sequence>
<dbReference type="EMBL" id="FNGS01000001">
    <property type="protein sequence ID" value="SDL26128.1"/>
    <property type="molecule type" value="Genomic_DNA"/>
</dbReference>
<keyword evidence="1" id="KW-0472">Membrane</keyword>
<accession>A0A1G9ILI4</accession>
<evidence type="ECO:0000259" key="2">
    <source>
        <dbReference type="Pfam" id="PF04773"/>
    </source>
</evidence>
<reference evidence="4 5" key="1">
    <citation type="submission" date="2016-10" db="EMBL/GenBank/DDBJ databases">
        <authorList>
            <person name="de Groot N.N."/>
        </authorList>
    </citation>
    <scope>NUCLEOTIDE SEQUENCE [LARGE SCALE GENOMIC DNA]</scope>
    <source>
        <strain evidence="4 5">DSM 21668</strain>
    </source>
</reference>
<dbReference type="Pfam" id="PF04773">
    <property type="entry name" value="FecR"/>
    <property type="match status" value="1"/>
</dbReference>
<dbReference type="PANTHER" id="PTHR30273:SF2">
    <property type="entry name" value="PROTEIN FECR"/>
    <property type="match status" value="1"/>
</dbReference>
<feature type="transmembrane region" description="Helical" evidence="1">
    <location>
        <begin position="84"/>
        <end position="108"/>
    </location>
</feature>
<organism evidence="4 5">
    <name type="scientific">Siphonobacter aquaeclarae</name>
    <dbReference type="NCBI Taxonomy" id="563176"/>
    <lineage>
        <taxon>Bacteria</taxon>
        <taxon>Pseudomonadati</taxon>
        <taxon>Bacteroidota</taxon>
        <taxon>Cytophagia</taxon>
        <taxon>Cytophagales</taxon>
        <taxon>Cytophagaceae</taxon>
        <taxon>Siphonobacter</taxon>
    </lineage>
</organism>
<dbReference type="Gene3D" id="3.55.50.30">
    <property type="match status" value="1"/>
</dbReference>
<dbReference type="InterPro" id="IPR006860">
    <property type="entry name" value="FecR"/>
</dbReference>
<dbReference type="InterPro" id="IPR012373">
    <property type="entry name" value="Ferrdict_sens_TM"/>
</dbReference>
<name>A0A1G9ILI4_9BACT</name>
<dbReference type="Pfam" id="PF16344">
    <property type="entry name" value="FecR_C"/>
    <property type="match status" value="1"/>
</dbReference>
<dbReference type="OrthoDB" id="645173at2"/>
<gene>
    <name evidence="4" type="ORF">SAMN04488090_0533</name>
</gene>
<dbReference type="Gene3D" id="2.60.120.1440">
    <property type="match status" value="1"/>
</dbReference>
<dbReference type="InterPro" id="IPR032508">
    <property type="entry name" value="FecR_C"/>
</dbReference>
<dbReference type="GO" id="GO:0016989">
    <property type="term" value="F:sigma factor antagonist activity"/>
    <property type="evidence" value="ECO:0007669"/>
    <property type="project" value="TreeGrafter"/>
</dbReference>
<dbReference type="PIRSF" id="PIRSF018266">
    <property type="entry name" value="FecR"/>
    <property type="match status" value="1"/>
</dbReference>
<evidence type="ECO:0000313" key="5">
    <source>
        <dbReference type="Proteomes" id="UP000198901"/>
    </source>
</evidence>
<keyword evidence="1" id="KW-0812">Transmembrane</keyword>
<dbReference type="AlphaFoldDB" id="A0A1G9ILI4"/>
<feature type="domain" description="Protein FecR C-terminal" evidence="3">
    <location>
        <begin position="281"/>
        <end position="348"/>
    </location>
</feature>
<evidence type="ECO:0000256" key="1">
    <source>
        <dbReference type="SAM" id="Phobius"/>
    </source>
</evidence>